<reference evidence="2" key="2">
    <citation type="journal article" date="2023" name="Plants (Basel)">
        <title>Annotation of the Turnera subulata (Passifloraceae) Draft Genome Reveals the S-Locus Evolved after the Divergence of Turneroideae from Passifloroideae in a Stepwise Manner.</title>
        <authorList>
            <person name="Henning P.M."/>
            <person name="Roalson E.H."/>
            <person name="Mir W."/>
            <person name="McCubbin A.G."/>
            <person name="Shore J.S."/>
        </authorList>
    </citation>
    <scope>NUCLEOTIDE SEQUENCE</scope>
    <source>
        <strain evidence="2">F60SS</strain>
    </source>
</reference>
<reference evidence="2" key="1">
    <citation type="submission" date="2022-02" db="EMBL/GenBank/DDBJ databases">
        <authorList>
            <person name="Henning P.M."/>
            <person name="McCubbin A.G."/>
            <person name="Shore J.S."/>
        </authorList>
    </citation>
    <scope>NUCLEOTIDE SEQUENCE</scope>
    <source>
        <strain evidence="2">F60SS</strain>
        <tissue evidence="2">Leaves</tissue>
    </source>
</reference>
<gene>
    <name evidence="2" type="ORF">Tsubulata_019231</name>
</gene>
<proteinExistence type="predicted"/>
<evidence type="ECO:0000313" key="3">
    <source>
        <dbReference type="Proteomes" id="UP001141552"/>
    </source>
</evidence>
<dbReference type="OrthoDB" id="1725654at2759"/>
<dbReference type="PANTHER" id="PTHR33785:SF8">
    <property type="entry name" value="BZIP DOMAIN-CONTAINING PROTEIN"/>
    <property type="match status" value="1"/>
</dbReference>
<dbReference type="AlphaFoldDB" id="A0A9Q0F3Y7"/>
<dbReference type="EMBL" id="JAKUCV010007507">
    <property type="protein sequence ID" value="KAJ4823176.1"/>
    <property type="molecule type" value="Genomic_DNA"/>
</dbReference>
<feature type="region of interest" description="Disordered" evidence="1">
    <location>
        <begin position="85"/>
        <end position="106"/>
    </location>
</feature>
<organism evidence="2 3">
    <name type="scientific">Turnera subulata</name>
    <dbReference type="NCBI Taxonomy" id="218843"/>
    <lineage>
        <taxon>Eukaryota</taxon>
        <taxon>Viridiplantae</taxon>
        <taxon>Streptophyta</taxon>
        <taxon>Embryophyta</taxon>
        <taxon>Tracheophyta</taxon>
        <taxon>Spermatophyta</taxon>
        <taxon>Magnoliopsida</taxon>
        <taxon>eudicotyledons</taxon>
        <taxon>Gunneridae</taxon>
        <taxon>Pentapetalae</taxon>
        <taxon>rosids</taxon>
        <taxon>fabids</taxon>
        <taxon>Malpighiales</taxon>
        <taxon>Passifloraceae</taxon>
        <taxon>Turnera</taxon>
    </lineage>
</organism>
<accession>A0A9Q0F3Y7</accession>
<comment type="caution">
    <text evidence="2">The sequence shown here is derived from an EMBL/GenBank/DDBJ whole genome shotgun (WGS) entry which is preliminary data.</text>
</comment>
<keyword evidence="3" id="KW-1185">Reference proteome</keyword>
<protein>
    <submittedName>
        <fullName evidence="2">Uncharacterized protein</fullName>
    </submittedName>
</protein>
<name>A0A9Q0F3Y7_9ROSI</name>
<dbReference type="PANTHER" id="PTHR33785">
    <property type="entry name" value="OS06G0550800 PROTEIN"/>
    <property type="match status" value="1"/>
</dbReference>
<evidence type="ECO:0000313" key="2">
    <source>
        <dbReference type="EMBL" id="KAJ4823176.1"/>
    </source>
</evidence>
<sequence length="180" mass="20427">MEGSTLLESLDSLWFFTNVISSKPQPTDHFTGNEEPEKPLSPVVQIIHQNDPPPEGELLLLTPKCHKCGEFPVEVEAEGVKPTSMEEEVGFLTPPSRKEERKKRKKKSKRKILGELDLGGYNCGFFGVLTDEGIGKQGMFIRNQEYYYHRQVMKMPPLDDGMAMKQHLKSWAYAVACTVR</sequence>
<evidence type="ECO:0000256" key="1">
    <source>
        <dbReference type="SAM" id="MobiDB-lite"/>
    </source>
</evidence>
<dbReference type="Proteomes" id="UP001141552">
    <property type="component" value="Unassembled WGS sequence"/>
</dbReference>